<evidence type="ECO:0000313" key="2">
    <source>
        <dbReference type="EMBL" id="KAF5309866.1"/>
    </source>
</evidence>
<protein>
    <recommendedName>
        <fullName evidence="1">Protein kinase domain-containing protein</fullName>
    </recommendedName>
</protein>
<keyword evidence="3" id="KW-1185">Reference proteome</keyword>
<feature type="domain" description="Protein kinase" evidence="1">
    <location>
        <begin position="474"/>
        <end position="733"/>
    </location>
</feature>
<accession>A0A8H5ERQ0</accession>
<name>A0A8H5ERQ0_9AGAR</name>
<reference evidence="2 3" key="1">
    <citation type="journal article" date="2020" name="ISME J.">
        <title>Uncovering the hidden diversity of litter-decomposition mechanisms in mushroom-forming fungi.</title>
        <authorList>
            <person name="Floudas D."/>
            <person name="Bentzer J."/>
            <person name="Ahren D."/>
            <person name="Johansson T."/>
            <person name="Persson P."/>
            <person name="Tunlid A."/>
        </authorList>
    </citation>
    <scope>NUCLEOTIDE SEQUENCE [LARGE SCALE GENOMIC DNA]</scope>
    <source>
        <strain evidence="2 3">CBS 101986</strain>
    </source>
</reference>
<gene>
    <name evidence="2" type="ORF">D9619_010368</name>
</gene>
<dbReference type="PROSITE" id="PS50011">
    <property type="entry name" value="PROTEIN_KINASE_DOM"/>
    <property type="match status" value="1"/>
</dbReference>
<dbReference type="GO" id="GO:0005524">
    <property type="term" value="F:ATP binding"/>
    <property type="evidence" value="ECO:0007669"/>
    <property type="project" value="InterPro"/>
</dbReference>
<dbReference type="OrthoDB" id="3261131at2759"/>
<dbReference type="InterPro" id="IPR011009">
    <property type="entry name" value="Kinase-like_dom_sf"/>
</dbReference>
<dbReference type="GO" id="GO:0004672">
    <property type="term" value="F:protein kinase activity"/>
    <property type="evidence" value="ECO:0007669"/>
    <property type="project" value="InterPro"/>
</dbReference>
<sequence length="733" mass="83511">MNTEPEIVKTFNYVLCGSDRFSPAEDIELPVNRKRSEYLDRVNEALQKRKVMAVVESIELYKVLEPLQIGADQTDEWRPKISNPQSYPKHFKHIPHRSLLASFFPEEDPLDDDIVHLGVVFLWKEVAFNYLLFDRNYSWNVRSIQLPVNRMPQDCLERVAEALQKWNFIADVGSIQLYKPLEPLLNSTTKTDEWRATISSPDADFQYLSPSSTLYESFSLSELHNRNILHLIITAQPSQPTGTSSEETDDIAPLREFYGIGFRDFRKAYTSANAKTPSTATKSSEFRKIQRTKVPIYDGRRAPGPTNNSSTIAMPPSLYHPVFEIWKNNAFDSSIEPPPEIVKAAAELMRKVTVLYEDEGQRSKALRGPLQRLLGQQTSSLLNADKTVADGCITFQLQREAMTYNIPTVIIEEKREAVEGTDATTQATFSMIRVWTDPRLDDSCNLTCCPTFLLGFSGCQLTISAAVLTDKCIVERLATLWVGRSSTFDQNRIVDTARVFHALSMALEELVQWYQSDIIANRDSYDPAANKPFNHPRFFPHADQYPANGEGFDDAIKFEYLYPLETSSLCVTFLARATTDHSDKFVVKFTQQYCSALHRLLAERGMAPALRYCGRIDASTPYQKWQMVVMDYYDGRPPTEEQAPEIRDDIKKTVTIGHEAGFVFGDIRRPNVLVGKADGQVKLIDFDWAGKADEARYPPDMSDNDMLWVAGMKPTEIIQKQHDLDMIDKWFLK</sequence>
<comment type="caution">
    <text evidence="2">The sequence shown here is derived from an EMBL/GenBank/DDBJ whole genome shotgun (WGS) entry which is preliminary data.</text>
</comment>
<evidence type="ECO:0000259" key="1">
    <source>
        <dbReference type="PROSITE" id="PS50011"/>
    </source>
</evidence>
<evidence type="ECO:0000313" key="3">
    <source>
        <dbReference type="Proteomes" id="UP000567179"/>
    </source>
</evidence>
<dbReference type="SUPFAM" id="SSF56112">
    <property type="entry name" value="Protein kinase-like (PK-like)"/>
    <property type="match status" value="1"/>
</dbReference>
<dbReference type="EMBL" id="JAACJJ010000058">
    <property type="protein sequence ID" value="KAF5309866.1"/>
    <property type="molecule type" value="Genomic_DNA"/>
</dbReference>
<dbReference type="InterPro" id="IPR000719">
    <property type="entry name" value="Prot_kinase_dom"/>
</dbReference>
<proteinExistence type="predicted"/>
<organism evidence="2 3">
    <name type="scientific">Psilocybe cf. subviscida</name>
    <dbReference type="NCBI Taxonomy" id="2480587"/>
    <lineage>
        <taxon>Eukaryota</taxon>
        <taxon>Fungi</taxon>
        <taxon>Dikarya</taxon>
        <taxon>Basidiomycota</taxon>
        <taxon>Agaricomycotina</taxon>
        <taxon>Agaricomycetes</taxon>
        <taxon>Agaricomycetidae</taxon>
        <taxon>Agaricales</taxon>
        <taxon>Agaricineae</taxon>
        <taxon>Strophariaceae</taxon>
        <taxon>Psilocybe</taxon>
    </lineage>
</organism>
<dbReference type="AlphaFoldDB" id="A0A8H5ERQ0"/>
<dbReference type="Proteomes" id="UP000567179">
    <property type="component" value="Unassembled WGS sequence"/>
</dbReference>